<dbReference type="CTD" id="8233751"/>
<name>E0V9J6_PEDHC</name>
<reference evidence="1" key="1">
    <citation type="submission" date="2007-04" db="EMBL/GenBank/DDBJ databases">
        <title>Annotation of Pediculus humanus corporis strain USDA.</title>
        <authorList>
            <person name="Kirkness E."/>
            <person name="Hannick L."/>
            <person name="Hass B."/>
            <person name="Bruggner R."/>
            <person name="Lawson D."/>
            <person name="Bidwell S."/>
            <person name="Joardar V."/>
            <person name="Caler E."/>
            <person name="Walenz B."/>
            <person name="Inman J."/>
            <person name="Schobel S."/>
            <person name="Galinsky K."/>
            <person name="Amedeo P."/>
            <person name="Strausberg R."/>
        </authorList>
    </citation>
    <scope>NUCLEOTIDE SEQUENCE</scope>
    <source>
        <strain evidence="1">USDA</strain>
    </source>
</reference>
<dbReference type="EMBL" id="DS234994">
    <property type="protein sequence ID" value="EEB10052.1"/>
    <property type="molecule type" value="Genomic_DNA"/>
</dbReference>
<organism>
    <name type="scientific">Pediculus humanus subsp. corporis</name>
    <name type="common">Body louse</name>
    <dbReference type="NCBI Taxonomy" id="121224"/>
    <lineage>
        <taxon>Eukaryota</taxon>
        <taxon>Metazoa</taxon>
        <taxon>Ecdysozoa</taxon>
        <taxon>Arthropoda</taxon>
        <taxon>Hexapoda</taxon>
        <taxon>Insecta</taxon>
        <taxon>Pterygota</taxon>
        <taxon>Neoptera</taxon>
        <taxon>Paraneoptera</taxon>
        <taxon>Psocodea</taxon>
        <taxon>Troctomorpha</taxon>
        <taxon>Phthiraptera</taxon>
        <taxon>Anoplura</taxon>
        <taxon>Pediculidae</taxon>
        <taxon>Pediculus</taxon>
    </lineage>
</organism>
<dbReference type="EMBL" id="AAZO01000168">
    <property type="status" value="NOT_ANNOTATED_CDS"/>
    <property type="molecule type" value="Genomic_DNA"/>
</dbReference>
<proteinExistence type="predicted"/>
<reference evidence="1" key="2">
    <citation type="submission" date="2007-04" db="EMBL/GenBank/DDBJ databases">
        <title>The genome of the human body louse.</title>
        <authorList>
            <consortium name="The Human Body Louse Genome Consortium"/>
            <person name="Kirkness E."/>
            <person name="Walenz B."/>
            <person name="Hass B."/>
            <person name="Bruggner R."/>
            <person name="Strausberg R."/>
        </authorList>
    </citation>
    <scope>NUCLEOTIDE SEQUENCE</scope>
    <source>
        <strain evidence="1">USDA</strain>
    </source>
</reference>
<dbReference type="EnsemblMetazoa" id="PHUM014200-RA">
    <property type="protein sequence ID" value="PHUM014200-PA"/>
    <property type="gene ID" value="PHUM014200"/>
</dbReference>
<dbReference type="RefSeq" id="XP_002422790.1">
    <property type="nucleotide sequence ID" value="XM_002422745.1"/>
</dbReference>
<dbReference type="AlphaFoldDB" id="E0V9J6"/>
<protein>
    <submittedName>
        <fullName evidence="1 2">Uncharacterized protein</fullName>
    </submittedName>
</protein>
<evidence type="ECO:0000313" key="1">
    <source>
        <dbReference type="EMBL" id="EEB10052.1"/>
    </source>
</evidence>
<keyword evidence="3" id="KW-1185">Reference proteome</keyword>
<dbReference type="VEuPathDB" id="VectorBase:PHUM014200"/>
<dbReference type="InParanoid" id="E0V9J6"/>
<evidence type="ECO:0000313" key="3">
    <source>
        <dbReference type="Proteomes" id="UP000009046"/>
    </source>
</evidence>
<sequence length="182" mass="21455">MDIIEISRKLEGDLLESKTKEKISTITSFSPRITRSKTYFNEIKKNNDSSQQTIKPSTDKLKENIEVMENVLVKKTRRVQKHLETIYEHPIWKKGNTIFLGKSKVKRSLYLDREFRRANKQKTKHRKNDEFKNKMLQLDHFLNDNNVDINSLNNDNLELGSKLENKNNETQVQSMEIESTTV</sequence>
<gene>
    <name evidence="2" type="primary">8233751</name>
    <name evidence="1" type="ORF">Phum_PHUM014200</name>
</gene>
<accession>E0V9J6</accession>
<dbReference type="KEGG" id="phu:Phum_PHUM014200"/>
<reference evidence="2" key="3">
    <citation type="submission" date="2021-02" db="UniProtKB">
        <authorList>
            <consortium name="EnsemblMetazoa"/>
        </authorList>
    </citation>
    <scope>IDENTIFICATION</scope>
    <source>
        <strain evidence="2">USDA</strain>
    </source>
</reference>
<dbReference type="HOGENOM" id="CLU_1483719_0_0_1"/>
<evidence type="ECO:0000313" key="2">
    <source>
        <dbReference type="EnsemblMetazoa" id="PHUM014200-PA"/>
    </source>
</evidence>
<dbReference type="Proteomes" id="UP000009046">
    <property type="component" value="Unassembled WGS sequence"/>
</dbReference>
<dbReference type="GeneID" id="8233751"/>